<dbReference type="Proteomes" id="UP000307943">
    <property type="component" value="Unassembled WGS sequence"/>
</dbReference>
<comment type="caution">
    <text evidence="1">The sequence shown here is derived from an EMBL/GenBank/DDBJ whole genome shotgun (WGS) entry which is preliminary data.</text>
</comment>
<evidence type="ECO:0000313" key="2">
    <source>
        <dbReference type="Proteomes" id="UP000307943"/>
    </source>
</evidence>
<keyword evidence="2" id="KW-1185">Reference proteome</keyword>
<protein>
    <submittedName>
        <fullName evidence="1">Uncharacterized protein</fullName>
    </submittedName>
</protein>
<evidence type="ECO:0000313" key="1">
    <source>
        <dbReference type="EMBL" id="TNJ65293.1"/>
    </source>
</evidence>
<gene>
    <name evidence="1" type="ORF">FE784_15855</name>
</gene>
<dbReference type="AlphaFoldDB" id="A0A5C4T866"/>
<proteinExistence type="predicted"/>
<accession>A0A5C4T866</accession>
<dbReference type="OrthoDB" id="2646187at2"/>
<sequence length="130" mass="14323">MDYAPRTMMEMSVAFLAFLMAVGTGLLLFQNGASLNTLAYVSGQAQDRSLHQTANPAVGDGTMSGAEVLHVLARLEEGDAEMLVDGIRYAAPLEREQLRMAGIPLQKKYVPEYERDAEGRLLRLVLRRVP</sequence>
<name>A0A5C4T866_9BACL</name>
<organism evidence="1 2">
    <name type="scientific">Paenibacillus hemerocallicola</name>
    <dbReference type="NCBI Taxonomy" id="1172614"/>
    <lineage>
        <taxon>Bacteria</taxon>
        <taxon>Bacillati</taxon>
        <taxon>Bacillota</taxon>
        <taxon>Bacilli</taxon>
        <taxon>Bacillales</taxon>
        <taxon>Paenibacillaceae</taxon>
        <taxon>Paenibacillus</taxon>
    </lineage>
</organism>
<reference evidence="1 2" key="1">
    <citation type="submission" date="2019-05" db="EMBL/GenBank/DDBJ databases">
        <title>We sequenced the genome of Paenibacillus hemerocallicola KCTC 33185 for further insight into its adaptation and study the phylogeny of Paenibacillus.</title>
        <authorList>
            <person name="Narsing Rao M.P."/>
        </authorList>
    </citation>
    <scope>NUCLEOTIDE SEQUENCE [LARGE SCALE GENOMIC DNA]</scope>
    <source>
        <strain evidence="1 2">KCTC 33185</strain>
    </source>
</reference>
<dbReference type="EMBL" id="VDCQ01000020">
    <property type="protein sequence ID" value="TNJ65293.1"/>
    <property type="molecule type" value="Genomic_DNA"/>
</dbReference>
<dbReference type="RefSeq" id="WP_139603195.1">
    <property type="nucleotide sequence ID" value="NZ_VDCQ01000020.1"/>
</dbReference>